<evidence type="ECO:0000313" key="2">
    <source>
        <dbReference type="EMBL" id="KAK0547432.1"/>
    </source>
</evidence>
<dbReference type="EMBL" id="JAPDMZ010000161">
    <property type="protein sequence ID" value="KAK0547432.1"/>
    <property type="molecule type" value="Genomic_DNA"/>
</dbReference>
<dbReference type="Proteomes" id="UP001176517">
    <property type="component" value="Unassembled WGS sequence"/>
</dbReference>
<accession>A0AAN6JQ21</accession>
<dbReference type="Pfam" id="PF08634">
    <property type="entry name" value="Pet127"/>
    <property type="match status" value="1"/>
</dbReference>
<keyword evidence="3" id="KW-1185">Reference proteome</keyword>
<feature type="region of interest" description="Disordered" evidence="1">
    <location>
        <begin position="703"/>
        <end position="800"/>
    </location>
</feature>
<feature type="compositionally biased region" description="Low complexity" evidence="1">
    <location>
        <begin position="75"/>
        <end position="93"/>
    </location>
</feature>
<dbReference type="GO" id="GO:0000964">
    <property type="term" value="P:mitochondrial RNA 5'-end processing"/>
    <property type="evidence" value="ECO:0007669"/>
    <property type="project" value="TreeGrafter"/>
</dbReference>
<comment type="caution">
    <text evidence="2">The sequence shown here is derived from an EMBL/GenBank/DDBJ whole genome shotgun (WGS) entry which is preliminary data.</text>
</comment>
<feature type="region of interest" description="Disordered" evidence="1">
    <location>
        <begin position="1"/>
        <end position="27"/>
    </location>
</feature>
<dbReference type="InterPro" id="IPR013943">
    <property type="entry name" value="Pet127"/>
</dbReference>
<feature type="compositionally biased region" description="Low complexity" evidence="1">
    <location>
        <begin position="15"/>
        <end position="27"/>
    </location>
</feature>
<feature type="compositionally biased region" description="Acidic residues" evidence="1">
    <location>
        <begin position="737"/>
        <end position="746"/>
    </location>
</feature>
<sequence>MVASKKGSTAFAKVLSSSSSGAGLRSSTLSASLLSRISELAAAALRQSSAQTKPSPASASATERKSVYPAALTGSSKPSPSSSSTPHRSGPSSAHQDSTHTSKPHSSQLEHSPKRPRHPAFADHDTGSNPSAQKPKGSGPIATRDHAADVVGAMQGTFSGLALKAEPVTPLRQMKIAKLAHGLDRVLFNPGVHWLRDPRTGIYNYPPALRNVLDPDLFDYDALPPYITSSEDNELHEVTRRSNARYCGSTSSLTALLSHCYFLISGRKPPNLTGFSEGLASLPLGFSAGASLPASIKLIRKKCPKNTRQDIYAVDNDKTASGELENSNYILAALGKSMEKMLTVDGEEFRRFGKLERWKPDGVPAPPFEPEAYHYSKLSRFLMRSQLDCHDDRLPNKTFDLKTRAVVAVRQDRANWIESSGYQIRSNLGVLESFEREYYDMVRAAFLKYGFQARIGNMDGIFVAYHNTKNIFGFQYVSLEEIFERVFGTVEMGEQAFALSVRLLEAILDSATRIYPEQSLKLTMSVEDNGNPTMQVLVERLDDKPSESTVSGTGMPGTDDPFGRSIDEAISQGNTASRGKPGNVTSKSESRSLVQIDVKVDRFLDGALIQGQPVDFSKVQGRNADPRKEDAIARNLRNSMAPLDWTVAYTIQPRVDLSEQEVEARLLTARKVQTSLTSLIQPNLEAVASRDVGLESVIRKSGGEAAVSKWREERREGKIGRMPRAPGQVIDGQEAAAAEEEADSDVSADVSDQDTTTDKGSSATSTDKDAAAGSEASAAPGQLPYRKRPVDLGEGTWARNSRAARRVTHLRELARLGAKDRATMERLDVQQRV</sequence>
<feature type="compositionally biased region" description="Polar residues" evidence="1">
    <location>
        <begin position="52"/>
        <end position="61"/>
    </location>
</feature>
<evidence type="ECO:0008006" key="4">
    <source>
        <dbReference type="Google" id="ProtNLM"/>
    </source>
</evidence>
<dbReference type="AlphaFoldDB" id="A0AAN6JQ21"/>
<dbReference type="PANTHER" id="PTHR31014:SF0">
    <property type="entry name" value="MITOCHONDRIAL TRANSLATION SYSTEM COMPONENT PET127-RELATED"/>
    <property type="match status" value="1"/>
</dbReference>
<proteinExistence type="predicted"/>
<name>A0AAN6JQ21_9BASI</name>
<organism evidence="2 3">
    <name type="scientific">Tilletia horrida</name>
    <dbReference type="NCBI Taxonomy" id="155126"/>
    <lineage>
        <taxon>Eukaryota</taxon>
        <taxon>Fungi</taxon>
        <taxon>Dikarya</taxon>
        <taxon>Basidiomycota</taxon>
        <taxon>Ustilaginomycotina</taxon>
        <taxon>Exobasidiomycetes</taxon>
        <taxon>Tilletiales</taxon>
        <taxon>Tilletiaceae</taxon>
        <taxon>Tilletia</taxon>
    </lineage>
</organism>
<protein>
    <recommendedName>
        <fullName evidence="4">Pet127-domain-containing protein</fullName>
    </recommendedName>
</protein>
<dbReference type="GO" id="GO:0005740">
    <property type="term" value="C:mitochondrial envelope"/>
    <property type="evidence" value="ECO:0007669"/>
    <property type="project" value="TreeGrafter"/>
</dbReference>
<dbReference type="PANTHER" id="PTHR31014">
    <property type="entry name" value="MITOCHONDRIAL TRANSLATION SYSTEM COMPONENT PET127-RELATED"/>
    <property type="match status" value="1"/>
</dbReference>
<feature type="region of interest" description="Disordered" evidence="1">
    <location>
        <begin position="543"/>
        <end position="591"/>
    </location>
</feature>
<reference evidence="2" key="1">
    <citation type="journal article" date="2023" name="PhytoFront">
        <title>Draft Genome Resources of Seven Strains of Tilletia horrida, Causal Agent of Kernel Smut of Rice.</title>
        <authorList>
            <person name="Khanal S."/>
            <person name="Antony Babu S."/>
            <person name="Zhou X.G."/>
        </authorList>
    </citation>
    <scope>NUCLEOTIDE SEQUENCE</scope>
    <source>
        <strain evidence="2">TX6</strain>
    </source>
</reference>
<feature type="compositionally biased region" description="Basic and acidic residues" evidence="1">
    <location>
        <begin position="709"/>
        <end position="719"/>
    </location>
</feature>
<feature type="compositionally biased region" description="Low complexity" evidence="1">
    <location>
        <begin position="747"/>
        <end position="779"/>
    </location>
</feature>
<evidence type="ECO:0000313" key="3">
    <source>
        <dbReference type="Proteomes" id="UP001176517"/>
    </source>
</evidence>
<feature type="compositionally biased region" description="Polar residues" evidence="1">
    <location>
        <begin position="571"/>
        <end position="591"/>
    </location>
</feature>
<feature type="compositionally biased region" description="Polar residues" evidence="1">
    <location>
        <begin position="94"/>
        <end position="110"/>
    </location>
</feature>
<feature type="region of interest" description="Disordered" evidence="1">
    <location>
        <begin position="44"/>
        <end position="143"/>
    </location>
</feature>
<gene>
    <name evidence="2" type="ORF">OC846_004850</name>
</gene>
<evidence type="ECO:0000256" key="1">
    <source>
        <dbReference type="SAM" id="MobiDB-lite"/>
    </source>
</evidence>